<dbReference type="EMBL" id="JAPWDV010000002">
    <property type="protein sequence ID" value="KAJ6218760.1"/>
    <property type="molecule type" value="Genomic_DNA"/>
</dbReference>
<comment type="function">
    <text evidence="10">Ubiquitin ligase protein which is a component of the N-end rule pathway. Recognizes and binds to proteins bearing specific N-terminal residues that are destabilizing according to the N-end rule, leading to their ubiquitination and subsequent degradation.</text>
</comment>
<comment type="pathway">
    <text evidence="2 10">Protein modification; protein ubiquitination.</text>
</comment>
<evidence type="ECO:0000256" key="6">
    <source>
        <dbReference type="ARBA" id="ARBA00022786"/>
    </source>
</evidence>
<sequence length="1896" mass="218856">MDDQTINFDQLQEVLLCRAKEPLGGPSENSIVDLILAHWSVEVPNIFRPTSVNRFKQYDETAAVERLLAPLEWFITGTSNAKELLAKLKDVCPAPELCGKVFRGGEPIYNCRDCALDGTCVLCLECFKNGEHKNHRYRICQSSSGYCDCGDAEAWKAHPNCSLHAKTVNNDAFISMLGNIMSSIEFEQLLFRLRLIFKFVLDYCYVMLKWPESELPNFAKSKQNTQAKSSLKSYVSLLYNDEIHTYEHVIFALTKSIRCDNKGATEFASAVDREGRTIILLDESERCEAVANQIGDITKKNSEKKLEVKVVHVDVYAHQTFATRLMTWMSSILPICEQFRTIFASHIFATNHQTEMFSFNEDEMDRSVSLMEKLFLSDTFFWKSVRIQWHQLFMSGLLLDLETKKQFARLFTRNYPAIIADYMRDDHEHRVSILCLSVQIYTVPSIAVMLLEHENIIQLFLDTFLDINQDFHIGAGRFKFDTINHPSAMYLFRRSYHLLSDLSYIISRPPDEWNDKLRDSFCIGIESFVKLIKRMQLMDSVVRQVNQHIEYEPGWETGINFQGKIAPLMTYLAHWCGTDQQVYVRTLNSALKWFRYSFNSANHDTKQVLQHAAGHSAFCWNYDVSRKEISIHMPLIRFIAALMIHMNKFQINYEDDKIIKERLTIDTLIELPLRTQVMVGQFRAGMWRRNGYSLVNQVMFYFNNRFRDEMYNRDVTMLQIGAALLDPNEFLIHLLNKFGLMFLLDDQCQRPTNDELIRQTNTVIEEFFRLIYVIVVERYQPELGDVTEGDVIKRETIQWLCMDSMSNSDLLSHLSVEESYLNVEEYILEVARFVKPNNPVKHGKYELKEEFYKDFNPFFYHYSRHDQSEAMEAQLRRRKQKKEQYICCPPPMLPNFVPYFQSINNILLSDVMFALIKTILEKTCDLNDNLFSDTQFQQVLYICGVALQEELKHCSGGGGSNQFAFSAKCVDNGICQLLERCNSRHIVPRIETHVDLLQWLFAKFKEVFLIRSDSTASSSSSSLSASFSSSVSNDHVMADHSTNATTATAESLENQRKEEENLRAERRAIAERRKRMILEQMNAKQKLFMKKNAEMYQEEEEENVASERMNTNRSNSGSLMDISSIPPVVNNGIAIGVRQDNRTNCTTSFESNSFTCILCLEHHDINSVNRFLLLGAFIQESTVLSQNRNHKTWLYSSNKDSTPHDNRYSNEMLKNVCFVDSDLNYGPHINTCTHYMHNDCFEKYFEMVIQHERRRNNRHPRLSFNVNKREFLCPLCECLCNITIPIVPQVNVKNESLKFDMPMDKYLIGLHSIISDSGCDGFSGWIDSHKYIETYPFFQKTCSELLQFLPSDIREAFQAIQKEYQENLQLDGIATGEVLPSKISTRKKLFYSCTENVFLKIFGSSHKTSFSGDSPDPLQCIYWSIAYTIQTFERQIRSEKTSLGELIDTRPYQCLRALVALVRSQHSVYSYTVPRKLFLYLSNYLLIQTFYSTSPYNILDLDSFSLLVTLLCTSGSLFVDDDNTHLSKKFAVLLGNSTDKNLIQFILTLHLVQIILTNSTNLCEPQSQSQSSCSNSVPMDVDQSTSTPTVVTDHILVRFTNDVLISAGHRFDASLLQANGSQVTSNIRNKLLPFLRCCTIFSHFLTDIKLPKRILEMSPINTEKSAQLQWEEYDLLCRYVGLECNFSFLEISQLRSVALFWPRHFRVKEIFETKRNDGNSVQTVLKPDCLYLTQPHRLNRLFQLPHDYTDFLNSTAKFTCPNSNGEESRFPTMCLICGEVLCSQYYCCQKKLKREMVGACAYHAIICGAGTGLFLRARDCKILLLSTHGRGCYLPSPYVDKYGETDQGLLRGCPLFLSQSALDNLYKLWLRHGIPEQIVHRLESSSSLSATNWAMM</sequence>
<evidence type="ECO:0000256" key="2">
    <source>
        <dbReference type="ARBA" id="ARBA00004906"/>
    </source>
</evidence>
<dbReference type="GO" id="GO:0061630">
    <property type="term" value="F:ubiquitin protein ligase activity"/>
    <property type="evidence" value="ECO:0007669"/>
    <property type="project" value="UniProtKB-UniRule"/>
</dbReference>
<evidence type="ECO:0000256" key="5">
    <source>
        <dbReference type="ARBA" id="ARBA00022771"/>
    </source>
</evidence>
<keyword evidence="5 10" id="KW-0863">Zinc-finger</keyword>
<evidence type="ECO:0000256" key="4">
    <source>
        <dbReference type="ARBA" id="ARBA00022723"/>
    </source>
</evidence>
<keyword evidence="11" id="KW-0175">Coiled coil</keyword>
<dbReference type="SUPFAM" id="SSF54736">
    <property type="entry name" value="ClpS-like"/>
    <property type="match status" value="1"/>
</dbReference>
<dbReference type="InterPro" id="IPR039164">
    <property type="entry name" value="UBR1-like"/>
</dbReference>
<dbReference type="Pfam" id="PF02207">
    <property type="entry name" value="zf-UBR"/>
    <property type="match status" value="1"/>
</dbReference>
<dbReference type="Gene3D" id="2.10.110.30">
    <property type="match status" value="1"/>
</dbReference>
<dbReference type="InterPro" id="IPR042065">
    <property type="entry name" value="E3_ELL-like"/>
</dbReference>
<evidence type="ECO:0000259" key="12">
    <source>
        <dbReference type="PROSITE" id="PS51157"/>
    </source>
</evidence>
<dbReference type="GO" id="GO:0016567">
    <property type="term" value="P:protein ubiquitination"/>
    <property type="evidence" value="ECO:0007669"/>
    <property type="project" value="UniProtKB-UniRule"/>
</dbReference>
<protein>
    <recommendedName>
        <fullName evidence="10">E3 ubiquitin-protein ligase</fullName>
        <ecNumber evidence="10">2.3.2.27</ecNumber>
    </recommendedName>
</protein>
<dbReference type="InterPro" id="IPR044046">
    <property type="entry name" value="E3_ligase_UBR-like_C"/>
</dbReference>
<evidence type="ECO:0000256" key="9">
    <source>
        <dbReference type="PROSITE-ProRule" id="PRU00508"/>
    </source>
</evidence>
<accession>A0A9Q0M3Z7</accession>
<reference evidence="13" key="1">
    <citation type="submission" date="2022-12" db="EMBL/GenBank/DDBJ databases">
        <title>Genome assemblies of Blomia tropicalis.</title>
        <authorList>
            <person name="Cui Y."/>
        </authorList>
    </citation>
    <scope>NUCLEOTIDE SEQUENCE</scope>
    <source>
        <tissue evidence="13">Adult mites</tissue>
    </source>
</reference>
<gene>
    <name evidence="13" type="ORF">RDWZM_004572</name>
</gene>
<dbReference type="InterPro" id="IPR003126">
    <property type="entry name" value="Znf_UBR"/>
</dbReference>
<keyword evidence="14" id="KW-1185">Reference proteome</keyword>
<dbReference type="Pfam" id="PF02617">
    <property type="entry name" value="ClpS"/>
    <property type="match status" value="1"/>
</dbReference>
<evidence type="ECO:0000256" key="11">
    <source>
        <dbReference type="SAM" id="Coils"/>
    </source>
</evidence>
<comment type="similarity">
    <text evidence="8 10">Belongs to the E3 ubiquitin-protein ligase UBR1-like family.</text>
</comment>
<feature type="domain" description="UBR-type" evidence="12">
    <location>
        <begin position="96"/>
        <end position="166"/>
    </location>
</feature>
<evidence type="ECO:0000256" key="3">
    <source>
        <dbReference type="ARBA" id="ARBA00022679"/>
    </source>
</evidence>
<evidence type="ECO:0000313" key="14">
    <source>
        <dbReference type="Proteomes" id="UP001142055"/>
    </source>
</evidence>
<dbReference type="GO" id="GO:0005737">
    <property type="term" value="C:cytoplasm"/>
    <property type="evidence" value="ECO:0007669"/>
    <property type="project" value="TreeGrafter"/>
</dbReference>
<keyword evidence="4 10" id="KW-0479">Metal-binding</keyword>
<organism evidence="13 14">
    <name type="scientific">Blomia tropicalis</name>
    <name type="common">Mite</name>
    <dbReference type="NCBI Taxonomy" id="40697"/>
    <lineage>
        <taxon>Eukaryota</taxon>
        <taxon>Metazoa</taxon>
        <taxon>Ecdysozoa</taxon>
        <taxon>Arthropoda</taxon>
        <taxon>Chelicerata</taxon>
        <taxon>Arachnida</taxon>
        <taxon>Acari</taxon>
        <taxon>Acariformes</taxon>
        <taxon>Sarcoptiformes</taxon>
        <taxon>Astigmata</taxon>
        <taxon>Glycyphagoidea</taxon>
        <taxon>Echimyopodidae</taxon>
        <taxon>Blomia</taxon>
    </lineage>
</organism>
<evidence type="ECO:0000256" key="10">
    <source>
        <dbReference type="RuleBase" id="RU366018"/>
    </source>
</evidence>
<dbReference type="InterPro" id="IPR014719">
    <property type="entry name" value="Ribosomal_bL12_C/ClpS-like"/>
</dbReference>
<dbReference type="CDD" id="cd19672">
    <property type="entry name" value="UBR-box_UBR1_like"/>
    <property type="match status" value="1"/>
</dbReference>
<dbReference type="PROSITE" id="PS51157">
    <property type="entry name" value="ZF_UBR"/>
    <property type="match status" value="1"/>
</dbReference>
<dbReference type="PANTHER" id="PTHR21497:SF24">
    <property type="entry name" value="E3 UBIQUITIN-PROTEIN LIGASE UBR1"/>
    <property type="match status" value="1"/>
</dbReference>
<dbReference type="GO" id="GO:0071596">
    <property type="term" value="P:ubiquitin-dependent protein catabolic process via the N-end rule pathway"/>
    <property type="evidence" value="ECO:0007669"/>
    <property type="project" value="UniProtKB-UniRule"/>
</dbReference>
<proteinExistence type="inferred from homology"/>
<dbReference type="InterPro" id="IPR036390">
    <property type="entry name" value="WH_DNA-bd_sf"/>
</dbReference>
<keyword evidence="3 10" id="KW-0808">Transferase</keyword>
<comment type="catalytic activity">
    <reaction evidence="1 10">
        <text>S-ubiquitinyl-[E2 ubiquitin-conjugating enzyme]-L-cysteine + [acceptor protein]-L-lysine = [E2 ubiquitin-conjugating enzyme]-L-cysteine + N(6)-ubiquitinyl-[acceptor protein]-L-lysine.</text>
        <dbReference type="EC" id="2.3.2.27"/>
    </reaction>
</comment>
<dbReference type="GO" id="GO:0000151">
    <property type="term" value="C:ubiquitin ligase complex"/>
    <property type="evidence" value="ECO:0007669"/>
    <property type="project" value="TreeGrafter"/>
</dbReference>
<comment type="caution">
    <text evidence="13">The sequence shown here is derived from an EMBL/GenBank/DDBJ whole genome shotgun (WGS) entry which is preliminary data.</text>
</comment>
<feature type="coiled-coil region" evidence="11">
    <location>
        <begin position="1042"/>
        <end position="1074"/>
    </location>
</feature>
<dbReference type="FunFam" id="2.10.110.30:FF:000001">
    <property type="entry name" value="E3 ubiquitin-protein ligase UBR2 isoform 1"/>
    <property type="match status" value="1"/>
</dbReference>
<evidence type="ECO:0000256" key="1">
    <source>
        <dbReference type="ARBA" id="ARBA00000900"/>
    </source>
</evidence>
<dbReference type="EC" id="2.3.2.27" evidence="10"/>
<feature type="zinc finger region" description="UBR-type" evidence="9">
    <location>
        <begin position="96"/>
        <end position="166"/>
    </location>
</feature>
<keyword evidence="6 10" id="KW-0833">Ubl conjugation pathway</keyword>
<evidence type="ECO:0000256" key="8">
    <source>
        <dbReference type="ARBA" id="ARBA00046341"/>
    </source>
</evidence>
<name>A0A9Q0M3Z7_BLOTA</name>
<dbReference type="InterPro" id="IPR003769">
    <property type="entry name" value="ClpS_core"/>
</dbReference>
<evidence type="ECO:0000256" key="7">
    <source>
        <dbReference type="ARBA" id="ARBA00022833"/>
    </source>
</evidence>
<dbReference type="OMA" id="GEASYMC"/>
<dbReference type="SMART" id="SM00396">
    <property type="entry name" value="ZnF_UBR1"/>
    <property type="match status" value="1"/>
</dbReference>
<dbReference type="GO" id="GO:0008270">
    <property type="term" value="F:zinc ion binding"/>
    <property type="evidence" value="ECO:0007669"/>
    <property type="project" value="UniProtKB-UniRule"/>
</dbReference>
<dbReference type="InterPro" id="IPR055194">
    <property type="entry name" value="UBR1-like_WH"/>
</dbReference>
<keyword evidence="7 10" id="KW-0862">Zinc</keyword>
<dbReference type="Gene3D" id="3.30.1390.10">
    <property type="match status" value="1"/>
</dbReference>
<dbReference type="Pfam" id="PF18995">
    <property type="entry name" value="PRT6_C"/>
    <property type="match status" value="1"/>
</dbReference>
<evidence type="ECO:0000313" key="13">
    <source>
        <dbReference type="EMBL" id="KAJ6218760.1"/>
    </source>
</evidence>
<dbReference type="Pfam" id="PF22960">
    <property type="entry name" value="WHD_UBR1"/>
    <property type="match status" value="1"/>
</dbReference>
<dbReference type="Gene3D" id="1.10.10.2670">
    <property type="entry name" value="E3 ubiquitin-protein ligase"/>
    <property type="match status" value="1"/>
</dbReference>
<dbReference type="SUPFAM" id="SSF46785">
    <property type="entry name" value="Winged helix' DNA-binding domain"/>
    <property type="match status" value="1"/>
</dbReference>
<dbReference type="PANTHER" id="PTHR21497">
    <property type="entry name" value="UBIQUITIN LIGASE E3 ALPHA-RELATED"/>
    <property type="match status" value="1"/>
</dbReference>
<dbReference type="Proteomes" id="UP001142055">
    <property type="component" value="Chromosome 2"/>
</dbReference>